<keyword evidence="2 9" id="KW-0812">Transmembrane</keyword>
<evidence type="ECO:0000256" key="6">
    <source>
        <dbReference type="ARBA" id="ARBA00023170"/>
    </source>
</evidence>
<dbReference type="SUPFAM" id="SSF81321">
    <property type="entry name" value="Family A G protein-coupled receptor-like"/>
    <property type="match status" value="1"/>
</dbReference>
<dbReference type="Pfam" id="PF10324">
    <property type="entry name" value="7TM_GPCR_Srw"/>
    <property type="match status" value="1"/>
</dbReference>
<evidence type="ECO:0000256" key="9">
    <source>
        <dbReference type="SAM" id="Phobius"/>
    </source>
</evidence>
<evidence type="ECO:0000313" key="11">
    <source>
        <dbReference type="EMBL" id="KAK7492425.1"/>
    </source>
</evidence>
<feature type="compositionally biased region" description="Low complexity" evidence="8">
    <location>
        <begin position="296"/>
        <end position="305"/>
    </location>
</feature>
<feature type="region of interest" description="Disordered" evidence="8">
    <location>
        <begin position="296"/>
        <end position="317"/>
    </location>
</feature>
<keyword evidence="6" id="KW-0675">Receptor</keyword>
<evidence type="ECO:0000256" key="4">
    <source>
        <dbReference type="ARBA" id="ARBA00023040"/>
    </source>
</evidence>
<evidence type="ECO:0000256" key="1">
    <source>
        <dbReference type="ARBA" id="ARBA00004141"/>
    </source>
</evidence>
<evidence type="ECO:0000256" key="5">
    <source>
        <dbReference type="ARBA" id="ARBA00023136"/>
    </source>
</evidence>
<protein>
    <recommendedName>
        <fullName evidence="10">G-protein coupled receptors family 1 profile domain-containing protein</fullName>
    </recommendedName>
</protein>
<dbReference type="EMBL" id="JACVVK020000103">
    <property type="protein sequence ID" value="KAK7492425.1"/>
    <property type="molecule type" value="Genomic_DNA"/>
</dbReference>
<keyword evidence="7" id="KW-0807">Transducer</keyword>
<keyword evidence="12" id="KW-1185">Reference proteome</keyword>
<evidence type="ECO:0000256" key="2">
    <source>
        <dbReference type="ARBA" id="ARBA00022692"/>
    </source>
</evidence>
<reference evidence="11 12" key="1">
    <citation type="journal article" date="2023" name="Sci. Data">
        <title>Genome assembly of the Korean intertidal mud-creeper Batillaria attramentaria.</title>
        <authorList>
            <person name="Patra A.K."/>
            <person name="Ho P.T."/>
            <person name="Jun S."/>
            <person name="Lee S.J."/>
            <person name="Kim Y."/>
            <person name="Won Y.J."/>
        </authorList>
    </citation>
    <scope>NUCLEOTIDE SEQUENCE [LARGE SCALE GENOMIC DNA]</scope>
    <source>
        <strain evidence="11">Wonlab-2016</strain>
    </source>
</reference>
<evidence type="ECO:0000259" key="10">
    <source>
        <dbReference type="PROSITE" id="PS50262"/>
    </source>
</evidence>
<evidence type="ECO:0000256" key="7">
    <source>
        <dbReference type="ARBA" id="ARBA00023224"/>
    </source>
</evidence>
<dbReference type="InterPro" id="IPR019427">
    <property type="entry name" value="7TM_GPCR_serpentine_rcpt_Srw"/>
</dbReference>
<gene>
    <name evidence="11" type="ORF">BaRGS_00016298</name>
</gene>
<comment type="subcellular location">
    <subcellularLocation>
        <location evidence="1">Membrane</location>
        <topology evidence="1">Multi-pass membrane protein</topology>
    </subcellularLocation>
</comment>
<dbReference type="Gene3D" id="1.20.1070.10">
    <property type="entry name" value="Rhodopsin 7-helix transmembrane proteins"/>
    <property type="match status" value="1"/>
</dbReference>
<feature type="transmembrane region" description="Helical" evidence="9">
    <location>
        <begin position="81"/>
        <end position="107"/>
    </location>
</feature>
<comment type="caution">
    <text evidence="11">The sequence shown here is derived from an EMBL/GenBank/DDBJ whole genome shotgun (WGS) entry which is preliminary data.</text>
</comment>
<dbReference type="AlphaFoldDB" id="A0ABD0KZ17"/>
<proteinExistence type="predicted"/>
<feature type="domain" description="G-protein coupled receptors family 1 profile" evidence="10">
    <location>
        <begin position="1"/>
        <end position="104"/>
    </location>
</feature>
<dbReference type="InterPro" id="IPR017452">
    <property type="entry name" value="GPCR_Rhodpsn_7TM"/>
</dbReference>
<dbReference type="GO" id="GO:0016020">
    <property type="term" value="C:membrane"/>
    <property type="evidence" value="ECO:0007669"/>
    <property type="project" value="UniProtKB-SubCell"/>
</dbReference>
<keyword evidence="4" id="KW-0297">G-protein coupled receptor</keyword>
<feature type="region of interest" description="Disordered" evidence="8">
    <location>
        <begin position="382"/>
        <end position="424"/>
    </location>
</feature>
<feature type="region of interest" description="Disordered" evidence="8">
    <location>
        <begin position="149"/>
        <end position="190"/>
    </location>
</feature>
<feature type="compositionally biased region" description="Low complexity" evidence="8">
    <location>
        <begin position="156"/>
        <end position="169"/>
    </location>
</feature>
<feature type="compositionally biased region" description="Polar residues" evidence="8">
    <location>
        <begin position="384"/>
        <end position="395"/>
    </location>
</feature>
<evidence type="ECO:0000256" key="8">
    <source>
        <dbReference type="SAM" id="MobiDB-lite"/>
    </source>
</evidence>
<feature type="non-terminal residue" evidence="11">
    <location>
        <position position="1"/>
    </location>
</feature>
<sequence length="424" mass="47932">KPLGTALVVTCSLITYIQLRRARRTREDMTSKQSTSSDAKITRMLLFVSAISVLCVTPEIVVAFTNMFVPEFEYFKNFHNLVLLIFSMIFLAWSINSSVNFLIYVVMSSKFRATLIKLIPPFRRCLARERSDEHLVSLGQSQPVSFGWGHAPPPRSSYQQAQPSQQYRPPQAPQYRPPPQTGQQQPRHWQYRPQPQALAHAAAAGGAHAAGAHGAAAASTTTPAPTLLSPALRKAIDEAIANKVGQLNPEQKRKFLAEIFLRALRIRVQQRQQETQRQKLRHYITQRLRLYLLQRSRSAQRQPARASRHNPRLSRYGRQPTRRVYYQRYPRRYNNVNRRPGQHNRYPRHALGYGAHMFSFPQASKSNAGSNPNVEVEAPEMEGATTTPAVPSSTGPLPHWLRHPAEPYLGTAAPNAGSGVIRRK</sequence>
<organism evidence="11 12">
    <name type="scientific">Batillaria attramentaria</name>
    <dbReference type="NCBI Taxonomy" id="370345"/>
    <lineage>
        <taxon>Eukaryota</taxon>
        <taxon>Metazoa</taxon>
        <taxon>Spiralia</taxon>
        <taxon>Lophotrochozoa</taxon>
        <taxon>Mollusca</taxon>
        <taxon>Gastropoda</taxon>
        <taxon>Caenogastropoda</taxon>
        <taxon>Sorbeoconcha</taxon>
        <taxon>Cerithioidea</taxon>
        <taxon>Batillariidae</taxon>
        <taxon>Batillaria</taxon>
    </lineage>
</organism>
<dbReference type="PANTHER" id="PTHR24243:SF208">
    <property type="entry name" value="PYROKININ-1 RECEPTOR"/>
    <property type="match status" value="1"/>
</dbReference>
<keyword evidence="3 9" id="KW-1133">Transmembrane helix</keyword>
<dbReference type="GO" id="GO:0004930">
    <property type="term" value="F:G protein-coupled receptor activity"/>
    <property type="evidence" value="ECO:0007669"/>
    <property type="project" value="UniProtKB-KW"/>
</dbReference>
<feature type="transmembrane region" description="Helical" evidence="9">
    <location>
        <begin position="44"/>
        <end position="69"/>
    </location>
</feature>
<dbReference type="Proteomes" id="UP001519460">
    <property type="component" value="Unassembled WGS sequence"/>
</dbReference>
<name>A0ABD0KZ17_9CAEN</name>
<evidence type="ECO:0000256" key="3">
    <source>
        <dbReference type="ARBA" id="ARBA00022989"/>
    </source>
</evidence>
<keyword evidence="5 9" id="KW-0472">Membrane</keyword>
<evidence type="ECO:0000313" key="12">
    <source>
        <dbReference type="Proteomes" id="UP001519460"/>
    </source>
</evidence>
<accession>A0ABD0KZ17</accession>
<dbReference type="PROSITE" id="PS50262">
    <property type="entry name" value="G_PROTEIN_RECEP_F1_2"/>
    <property type="match status" value="1"/>
</dbReference>
<dbReference type="PANTHER" id="PTHR24243">
    <property type="entry name" value="G-PROTEIN COUPLED RECEPTOR"/>
    <property type="match status" value="1"/>
</dbReference>
<feature type="compositionally biased region" description="Pro residues" evidence="8">
    <location>
        <begin position="170"/>
        <end position="180"/>
    </location>
</feature>